<reference evidence="1 2" key="1">
    <citation type="journal article" date="2022" name="Hortic Res">
        <title>A haplotype resolved chromosomal level avocado genome allows analysis of novel avocado genes.</title>
        <authorList>
            <person name="Nath O."/>
            <person name="Fletcher S.J."/>
            <person name="Hayward A."/>
            <person name="Shaw L.M."/>
            <person name="Masouleh A.K."/>
            <person name="Furtado A."/>
            <person name="Henry R.J."/>
            <person name="Mitter N."/>
        </authorList>
    </citation>
    <scope>NUCLEOTIDE SEQUENCE [LARGE SCALE GENOMIC DNA]</scope>
    <source>
        <strain evidence="2">cv. Hass</strain>
    </source>
</reference>
<evidence type="ECO:0000313" key="2">
    <source>
        <dbReference type="Proteomes" id="UP001234297"/>
    </source>
</evidence>
<proteinExistence type="predicted"/>
<accession>A0ACC2LZK9</accession>
<gene>
    <name evidence="1" type="ORF">MRB53_015524</name>
</gene>
<comment type="caution">
    <text evidence="1">The sequence shown here is derived from an EMBL/GenBank/DDBJ whole genome shotgun (WGS) entry which is preliminary data.</text>
</comment>
<sequence length="150" mass="17322">MNYFNKATIDDKPLPAEEDAATFFTTQESSNGYGLYKNSAKDQEFKGFSSATTNEEFNDQDIPAKFSTDVRYNQGGSYANTRDEDEIYKSYDDTKDSSKDEYKPDAAGYFADLNQQKGNGYESYDEVMKRFNEMQQYRNEEAKFQEGYEP</sequence>
<dbReference type="Proteomes" id="UP001234297">
    <property type="component" value="Chromosome 5"/>
</dbReference>
<name>A0ACC2LZK9_PERAE</name>
<keyword evidence="2" id="KW-1185">Reference proteome</keyword>
<dbReference type="EMBL" id="CM056813">
    <property type="protein sequence ID" value="KAJ8638830.1"/>
    <property type="molecule type" value="Genomic_DNA"/>
</dbReference>
<organism evidence="1 2">
    <name type="scientific">Persea americana</name>
    <name type="common">Avocado</name>
    <dbReference type="NCBI Taxonomy" id="3435"/>
    <lineage>
        <taxon>Eukaryota</taxon>
        <taxon>Viridiplantae</taxon>
        <taxon>Streptophyta</taxon>
        <taxon>Embryophyta</taxon>
        <taxon>Tracheophyta</taxon>
        <taxon>Spermatophyta</taxon>
        <taxon>Magnoliopsida</taxon>
        <taxon>Magnoliidae</taxon>
        <taxon>Laurales</taxon>
        <taxon>Lauraceae</taxon>
        <taxon>Persea</taxon>
    </lineage>
</organism>
<protein>
    <submittedName>
        <fullName evidence="1">Uncharacterized protein</fullName>
    </submittedName>
</protein>
<evidence type="ECO:0000313" key="1">
    <source>
        <dbReference type="EMBL" id="KAJ8638830.1"/>
    </source>
</evidence>